<evidence type="ECO:0000256" key="7">
    <source>
        <dbReference type="SAM" id="MobiDB-lite"/>
    </source>
</evidence>
<protein>
    <recommendedName>
        <fullName evidence="1">catechol O-methyltransferase</fullName>
        <ecNumber evidence="1">2.1.1.6</ecNumber>
    </recommendedName>
</protein>
<dbReference type="InterPro" id="IPR002935">
    <property type="entry name" value="SAM_O-MeTrfase"/>
</dbReference>
<dbReference type="Proteomes" id="UP001583186">
    <property type="component" value="Unassembled WGS sequence"/>
</dbReference>
<evidence type="ECO:0000256" key="5">
    <source>
        <dbReference type="ARBA" id="ARBA00022939"/>
    </source>
</evidence>
<keyword evidence="9" id="KW-1185">Reference proteome</keyword>
<sequence length="280" mass="29273">MSNHHRPNFGKIVAERAAMLHQHILALPADQQASFKADPKALPAAIESYARDNGVPMLFGPAKMAQAAIALGEMDPAPRILVEFGAYVGYSALRWVTLLEELSKGEAVHVYTFELDPANAQIARDFAKAAGRESQITVFEGPGDESLNKLVANGTLPKGSVDAVFIDHWEPRYKPDLQLCEELGVLRVGSLVIADNTDFPGAPDYVAYVKNGGSGADGAVKFETKSYEADTSSEPPRRPIGGGFGGPGGPGGGGPGGPGGPGGGNRPKIVEVTKVVSLGS</sequence>
<proteinExistence type="inferred from homology"/>
<comment type="caution">
    <text evidence="8">The sequence shown here is derived from an EMBL/GenBank/DDBJ whole genome shotgun (WGS) entry which is preliminary data.</text>
</comment>
<comment type="similarity">
    <text evidence="6">Belongs to the class I-like SAM-binding methyltransferase superfamily. Cation-dependent O-methyltransferase family.</text>
</comment>
<evidence type="ECO:0000256" key="1">
    <source>
        <dbReference type="ARBA" id="ARBA00012880"/>
    </source>
</evidence>
<evidence type="ECO:0000313" key="8">
    <source>
        <dbReference type="EMBL" id="KAL1902419.1"/>
    </source>
</evidence>
<dbReference type="EMBL" id="JAWCUI010000005">
    <property type="protein sequence ID" value="KAL1902419.1"/>
    <property type="molecule type" value="Genomic_DNA"/>
</dbReference>
<accession>A0ABR3ZSD9</accession>
<evidence type="ECO:0000313" key="9">
    <source>
        <dbReference type="Proteomes" id="UP001583186"/>
    </source>
</evidence>
<evidence type="ECO:0000256" key="2">
    <source>
        <dbReference type="ARBA" id="ARBA00022603"/>
    </source>
</evidence>
<keyword evidence="4" id="KW-0949">S-adenosyl-L-methionine</keyword>
<dbReference type="Pfam" id="PF01596">
    <property type="entry name" value="Methyltransf_3"/>
    <property type="match status" value="1"/>
</dbReference>
<keyword evidence="3" id="KW-0808">Transferase</keyword>
<dbReference type="PROSITE" id="PS51682">
    <property type="entry name" value="SAM_OMT_I"/>
    <property type="match status" value="1"/>
</dbReference>
<evidence type="ECO:0000256" key="6">
    <source>
        <dbReference type="ARBA" id="ARBA00023453"/>
    </source>
</evidence>
<feature type="region of interest" description="Disordered" evidence="7">
    <location>
        <begin position="225"/>
        <end position="269"/>
    </location>
</feature>
<reference evidence="8 9" key="1">
    <citation type="journal article" date="2024" name="IMA Fungus">
        <title>IMA Genome - F19 : A genome assembly and annotation guide to empower mycologists, including annotated draft genome sequences of Ceratocystis pirilliformis, Diaporthe australafricana, Fusarium ophioides, Paecilomyces lecythidis, and Sporothrix stenoceras.</title>
        <authorList>
            <person name="Aylward J."/>
            <person name="Wilson A.M."/>
            <person name="Visagie C.M."/>
            <person name="Spraker J."/>
            <person name="Barnes I."/>
            <person name="Buitendag C."/>
            <person name="Ceriani C."/>
            <person name="Del Mar Angel L."/>
            <person name="du Plessis D."/>
            <person name="Fuchs T."/>
            <person name="Gasser K."/>
            <person name="Kramer D."/>
            <person name="Li W."/>
            <person name="Munsamy K."/>
            <person name="Piso A."/>
            <person name="Price J.L."/>
            <person name="Sonnekus B."/>
            <person name="Thomas C."/>
            <person name="van der Nest A."/>
            <person name="van Dijk A."/>
            <person name="van Heerden A."/>
            <person name="van Vuuren N."/>
            <person name="Yilmaz N."/>
            <person name="Duong T.A."/>
            <person name="van der Merwe N.A."/>
            <person name="Wingfield M.J."/>
            <person name="Wingfield B.D."/>
        </authorList>
    </citation>
    <scope>NUCLEOTIDE SEQUENCE [LARGE SCALE GENOMIC DNA]</scope>
    <source>
        <strain evidence="8 9">CMW 5346</strain>
    </source>
</reference>
<dbReference type="CDD" id="cd02440">
    <property type="entry name" value="AdoMet_MTases"/>
    <property type="match status" value="1"/>
</dbReference>
<dbReference type="PANTHER" id="PTHR43836">
    <property type="entry name" value="CATECHOL O-METHYLTRANSFERASE 1-RELATED"/>
    <property type="match status" value="1"/>
</dbReference>
<dbReference type="SUPFAM" id="SSF53335">
    <property type="entry name" value="S-adenosyl-L-methionine-dependent methyltransferases"/>
    <property type="match status" value="1"/>
</dbReference>
<evidence type="ECO:0000256" key="4">
    <source>
        <dbReference type="ARBA" id="ARBA00022691"/>
    </source>
</evidence>
<dbReference type="InterPro" id="IPR029063">
    <property type="entry name" value="SAM-dependent_MTases_sf"/>
</dbReference>
<organism evidence="8 9">
    <name type="scientific">Sporothrix stenoceras</name>
    <dbReference type="NCBI Taxonomy" id="5173"/>
    <lineage>
        <taxon>Eukaryota</taxon>
        <taxon>Fungi</taxon>
        <taxon>Dikarya</taxon>
        <taxon>Ascomycota</taxon>
        <taxon>Pezizomycotina</taxon>
        <taxon>Sordariomycetes</taxon>
        <taxon>Sordariomycetidae</taxon>
        <taxon>Ophiostomatales</taxon>
        <taxon>Ophiostomataceae</taxon>
        <taxon>Sporothrix</taxon>
    </lineage>
</organism>
<dbReference type="EC" id="2.1.1.6" evidence="1"/>
<dbReference type="PANTHER" id="PTHR43836:SF2">
    <property type="entry name" value="CATECHOL O-METHYLTRANSFERASE 1-RELATED"/>
    <property type="match status" value="1"/>
</dbReference>
<feature type="compositionally biased region" description="Gly residues" evidence="7">
    <location>
        <begin position="240"/>
        <end position="265"/>
    </location>
</feature>
<keyword evidence="2" id="KW-0489">Methyltransferase</keyword>
<evidence type="ECO:0000256" key="3">
    <source>
        <dbReference type="ARBA" id="ARBA00022679"/>
    </source>
</evidence>
<name>A0ABR3ZSD9_9PEZI</name>
<dbReference type="Gene3D" id="3.40.50.150">
    <property type="entry name" value="Vaccinia Virus protein VP39"/>
    <property type="match status" value="1"/>
</dbReference>
<keyword evidence="5" id="KW-0128">Catecholamine metabolism</keyword>
<gene>
    <name evidence="8" type="ORF">Sste5346_001399</name>
</gene>